<accession>A0A0V0Q9Q0</accession>
<feature type="active site" description="Glycyl thioester intermediate" evidence="3">
    <location>
        <position position="89"/>
    </location>
</feature>
<name>A0A0V0Q9Q0_PSEPJ</name>
<dbReference type="InterPro" id="IPR023313">
    <property type="entry name" value="UBQ-conjugating_AS"/>
</dbReference>
<evidence type="ECO:0000259" key="5">
    <source>
        <dbReference type="PROSITE" id="PS50127"/>
    </source>
</evidence>
<keyword evidence="1" id="KW-0808">Transferase</keyword>
<sequence>MSTNARRKLVLDIRKLNREPNQEGMIIKPLDNDIMIWDALIFGQEDTIWEGGIFRLSIKFTEEYPTQPPEVRFQSPIYHPNVYQNGKICLDILDKQWSPLYDAQAILTSIRSLLIDPNPDSPANPEAAKLFTSDMKTYNEKVKNIVEQSWVFEPEQ</sequence>
<dbReference type="OrthoDB" id="9984419at2759"/>
<dbReference type="Gene3D" id="3.10.110.10">
    <property type="entry name" value="Ubiquitin Conjugating Enzyme"/>
    <property type="match status" value="1"/>
</dbReference>
<protein>
    <submittedName>
        <fullName evidence="6">Ubiquitin-conjugating enzyme/RWD-like protein</fullName>
    </submittedName>
</protein>
<evidence type="ECO:0000256" key="3">
    <source>
        <dbReference type="PROSITE-ProRule" id="PRU10133"/>
    </source>
</evidence>
<dbReference type="InterPro" id="IPR050113">
    <property type="entry name" value="Ub_conjugating_enzyme"/>
</dbReference>
<comment type="caution">
    <text evidence="6">The sequence shown here is derived from an EMBL/GenBank/DDBJ whole genome shotgun (WGS) entry which is preliminary data.</text>
</comment>
<evidence type="ECO:0000313" key="6">
    <source>
        <dbReference type="EMBL" id="KRW98891.1"/>
    </source>
</evidence>
<dbReference type="EMBL" id="LDAU01000225">
    <property type="protein sequence ID" value="KRW98891.1"/>
    <property type="molecule type" value="Genomic_DNA"/>
</dbReference>
<keyword evidence="4" id="KW-0547">Nucleotide-binding</keyword>
<evidence type="ECO:0000256" key="1">
    <source>
        <dbReference type="ARBA" id="ARBA00022679"/>
    </source>
</evidence>
<organism evidence="6 7">
    <name type="scientific">Pseudocohnilembus persalinus</name>
    <name type="common">Ciliate</name>
    <dbReference type="NCBI Taxonomy" id="266149"/>
    <lineage>
        <taxon>Eukaryota</taxon>
        <taxon>Sar</taxon>
        <taxon>Alveolata</taxon>
        <taxon>Ciliophora</taxon>
        <taxon>Intramacronucleata</taxon>
        <taxon>Oligohymenophorea</taxon>
        <taxon>Scuticociliatia</taxon>
        <taxon>Philasterida</taxon>
        <taxon>Pseudocohnilembidae</taxon>
        <taxon>Pseudocohnilembus</taxon>
    </lineage>
</organism>
<dbReference type="PROSITE" id="PS50127">
    <property type="entry name" value="UBC_2"/>
    <property type="match status" value="1"/>
</dbReference>
<feature type="domain" description="UBC core" evidence="5">
    <location>
        <begin position="4"/>
        <end position="151"/>
    </location>
</feature>
<dbReference type="PROSITE" id="PS00183">
    <property type="entry name" value="UBC_1"/>
    <property type="match status" value="1"/>
</dbReference>
<evidence type="ECO:0000256" key="2">
    <source>
        <dbReference type="ARBA" id="ARBA00022786"/>
    </source>
</evidence>
<keyword evidence="2 4" id="KW-0833">Ubl conjugation pathway</keyword>
<proteinExistence type="inferred from homology"/>
<dbReference type="InterPro" id="IPR016135">
    <property type="entry name" value="UBQ-conjugating_enzyme/RWD"/>
</dbReference>
<dbReference type="InParanoid" id="A0A0V0Q9Q0"/>
<dbReference type="OMA" id="MMYCHAI"/>
<keyword evidence="7" id="KW-1185">Reference proteome</keyword>
<dbReference type="PANTHER" id="PTHR24067">
    <property type="entry name" value="UBIQUITIN-CONJUGATING ENZYME E2"/>
    <property type="match status" value="1"/>
</dbReference>
<dbReference type="GO" id="GO:0016740">
    <property type="term" value="F:transferase activity"/>
    <property type="evidence" value="ECO:0007669"/>
    <property type="project" value="UniProtKB-KW"/>
</dbReference>
<dbReference type="CDD" id="cd23790">
    <property type="entry name" value="UBCc_UBE2A_2B"/>
    <property type="match status" value="1"/>
</dbReference>
<dbReference type="FunFam" id="3.10.110.10:FF:000090">
    <property type="entry name" value="Ubiquitin-conjugating enzyme E2-17 kDa"/>
    <property type="match status" value="1"/>
</dbReference>
<keyword evidence="4" id="KW-0067">ATP-binding</keyword>
<gene>
    <name evidence="6" type="ORF">PPERSA_09416</name>
</gene>
<dbReference type="SMART" id="SM00212">
    <property type="entry name" value="UBCc"/>
    <property type="match status" value="1"/>
</dbReference>
<dbReference type="FunCoup" id="A0A0V0Q9Q0">
    <property type="interactions" value="21"/>
</dbReference>
<dbReference type="GO" id="GO:0005524">
    <property type="term" value="F:ATP binding"/>
    <property type="evidence" value="ECO:0007669"/>
    <property type="project" value="UniProtKB-UniRule"/>
</dbReference>
<dbReference type="Proteomes" id="UP000054937">
    <property type="component" value="Unassembled WGS sequence"/>
</dbReference>
<dbReference type="AlphaFoldDB" id="A0A0V0Q9Q0"/>
<dbReference type="SUPFAM" id="SSF54495">
    <property type="entry name" value="UBC-like"/>
    <property type="match status" value="1"/>
</dbReference>
<dbReference type="Pfam" id="PF00179">
    <property type="entry name" value="UQ_con"/>
    <property type="match status" value="1"/>
</dbReference>
<dbReference type="InterPro" id="IPR000608">
    <property type="entry name" value="UBC"/>
</dbReference>
<evidence type="ECO:0000256" key="4">
    <source>
        <dbReference type="RuleBase" id="RU362109"/>
    </source>
</evidence>
<reference evidence="6 7" key="1">
    <citation type="journal article" date="2015" name="Sci. Rep.">
        <title>Genome of the facultative scuticociliatosis pathogen Pseudocohnilembus persalinus provides insight into its virulence through horizontal gene transfer.</title>
        <authorList>
            <person name="Xiong J."/>
            <person name="Wang G."/>
            <person name="Cheng J."/>
            <person name="Tian M."/>
            <person name="Pan X."/>
            <person name="Warren A."/>
            <person name="Jiang C."/>
            <person name="Yuan D."/>
            <person name="Miao W."/>
        </authorList>
    </citation>
    <scope>NUCLEOTIDE SEQUENCE [LARGE SCALE GENOMIC DNA]</scope>
    <source>
        <strain evidence="6">36N120E</strain>
    </source>
</reference>
<comment type="similarity">
    <text evidence="4">Belongs to the ubiquitin-conjugating enzyme family.</text>
</comment>
<evidence type="ECO:0000313" key="7">
    <source>
        <dbReference type="Proteomes" id="UP000054937"/>
    </source>
</evidence>